<dbReference type="Pfam" id="PF00023">
    <property type="entry name" value="Ank"/>
    <property type="match status" value="1"/>
</dbReference>
<evidence type="ECO:0000313" key="5">
    <source>
        <dbReference type="EMBL" id="RPA71222.1"/>
    </source>
</evidence>
<feature type="domain" description="Nephrocystin 3-like N-terminal" evidence="4">
    <location>
        <begin position="98"/>
        <end position="279"/>
    </location>
</feature>
<dbReference type="SMART" id="SM00248">
    <property type="entry name" value="ANK"/>
    <property type="match status" value="11"/>
</dbReference>
<feature type="repeat" description="ANK" evidence="2">
    <location>
        <begin position="801"/>
        <end position="836"/>
    </location>
</feature>
<dbReference type="PROSITE" id="PS50297">
    <property type="entry name" value="ANK_REP_REGION"/>
    <property type="match status" value="1"/>
</dbReference>
<dbReference type="PANTHER" id="PTHR10039:SF14">
    <property type="entry name" value="NACHT DOMAIN-CONTAINING PROTEIN"/>
    <property type="match status" value="1"/>
</dbReference>
<evidence type="ECO:0000256" key="3">
    <source>
        <dbReference type="SAM" id="SignalP"/>
    </source>
</evidence>
<dbReference type="Proteomes" id="UP000275078">
    <property type="component" value="Unassembled WGS sequence"/>
</dbReference>
<feature type="chain" id="PRO_5018201423" description="Nephrocystin 3-like N-terminal domain-containing protein" evidence="3">
    <location>
        <begin position="24"/>
        <end position="1143"/>
    </location>
</feature>
<dbReference type="Pfam" id="PF12796">
    <property type="entry name" value="Ank_2"/>
    <property type="match status" value="3"/>
</dbReference>
<dbReference type="OrthoDB" id="21416at2759"/>
<dbReference type="PANTHER" id="PTHR10039">
    <property type="entry name" value="AMELOGENIN"/>
    <property type="match status" value="1"/>
</dbReference>
<dbReference type="Gene3D" id="3.40.50.300">
    <property type="entry name" value="P-loop containing nucleotide triphosphate hydrolases"/>
    <property type="match status" value="1"/>
</dbReference>
<dbReference type="SUPFAM" id="SSF48403">
    <property type="entry name" value="Ankyrin repeat"/>
    <property type="match status" value="2"/>
</dbReference>
<evidence type="ECO:0000313" key="6">
    <source>
        <dbReference type="Proteomes" id="UP000275078"/>
    </source>
</evidence>
<evidence type="ECO:0000256" key="1">
    <source>
        <dbReference type="ARBA" id="ARBA00022737"/>
    </source>
</evidence>
<dbReference type="InterPro" id="IPR056884">
    <property type="entry name" value="NPHP3-like_N"/>
</dbReference>
<proteinExistence type="predicted"/>
<name>A0A3N4H948_ASCIM</name>
<keyword evidence="6" id="KW-1185">Reference proteome</keyword>
<protein>
    <recommendedName>
        <fullName evidence="4">Nephrocystin 3-like N-terminal domain-containing protein</fullName>
    </recommendedName>
</protein>
<reference evidence="5 6" key="1">
    <citation type="journal article" date="2018" name="Nat. Ecol. Evol.">
        <title>Pezizomycetes genomes reveal the molecular basis of ectomycorrhizal truffle lifestyle.</title>
        <authorList>
            <person name="Murat C."/>
            <person name="Payen T."/>
            <person name="Noel B."/>
            <person name="Kuo A."/>
            <person name="Morin E."/>
            <person name="Chen J."/>
            <person name="Kohler A."/>
            <person name="Krizsan K."/>
            <person name="Balestrini R."/>
            <person name="Da Silva C."/>
            <person name="Montanini B."/>
            <person name="Hainaut M."/>
            <person name="Levati E."/>
            <person name="Barry K.W."/>
            <person name="Belfiori B."/>
            <person name="Cichocki N."/>
            <person name="Clum A."/>
            <person name="Dockter R.B."/>
            <person name="Fauchery L."/>
            <person name="Guy J."/>
            <person name="Iotti M."/>
            <person name="Le Tacon F."/>
            <person name="Lindquist E.A."/>
            <person name="Lipzen A."/>
            <person name="Malagnac F."/>
            <person name="Mello A."/>
            <person name="Molinier V."/>
            <person name="Miyauchi S."/>
            <person name="Poulain J."/>
            <person name="Riccioni C."/>
            <person name="Rubini A."/>
            <person name="Sitrit Y."/>
            <person name="Splivallo R."/>
            <person name="Traeger S."/>
            <person name="Wang M."/>
            <person name="Zifcakova L."/>
            <person name="Wipf D."/>
            <person name="Zambonelli A."/>
            <person name="Paolocci F."/>
            <person name="Nowrousian M."/>
            <person name="Ottonello S."/>
            <person name="Baldrian P."/>
            <person name="Spatafora J.W."/>
            <person name="Henrissat B."/>
            <person name="Nagy L.G."/>
            <person name="Aury J.M."/>
            <person name="Wincker P."/>
            <person name="Grigoriev I.V."/>
            <person name="Bonfante P."/>
            <person name="Martin F.M."/>
        </authorList>
    </citation>
    <scope>NUCLEOTIDE SEQUENCE [LARGE SCALE GENOMIC DNA]</scope>
    <source>
        <strain evidence="5 6">RN42</strain>
    </source>
</reference>
<feature type="repeat" description="ANK" evidence="2">
    <location>
        <begin position="837"/>
        <end position="869"/>
    </location>
</feature>
<evidence type="ECO:0000256" key="2">
    <source>
        <dbReference type="PROSITE-ProRule" id="PRU00023"/>
    </source>
</evidence>
<sequence length="1143" mass="129054">MLNGHRSRILLSLLTWCVQKVSVKIKNIDEMVQDVHKRVESMGMAYDMMTVFVDSFEEFKQETRTEKLEADRRKWRRWLHWVDPKPELRRKLKLRMEGTCEWVYKDPKFEDWYQSSENQTLWIKAKAGTGKSVVVATILDHLEQRNRLLPPSQNPVLLYYFFRQGGKRTDNVRTMLTTLMGQLFDIAVYGDQEFAPAYTEKLFEILKPQYHRHTDKADKGSIEPEELLELLKRMLEQVPTQVMIVLDALDECSAEGRQLIMQNLVSADKFPARFLVTGRPELDINEHLERAAGVVKMLEMDNQKDIDMFVERKIDNEPRLHPHREAIITKISQTTDGMFQYAATMMEMLSGPSGDQTIEELLDIMPSELFKLYGMYVQRLPQDPSLTKLRQTTLMFIAIAKRPVTAKEIAYAHAVKRSGEENFDPTKKFLAREEEVMRASGTLIECQASLLRFSHLTVREFLFSDMDFLLQMGGLDSLCFQNSRLSAELNLHATMALVTVSQLSEVALRLSKSEHVVCELWERDSEFAVPPDGMSAVTYAANYYHAHAAKVAPFDPDGSLFRNLWDKIERLEASELGILWYELLIESPEYVYEYGGPPMALQRNREWRAKFRQQETKQLHYMTSFGFRYLLRRRLQDPGVRDVINLQGMTGDTALHSAISKIQDRELAPEPSSDDLEIVSMLLGVDGIDTNIGNNKGVTPLMLAVGKPISVVELLLQQDGVDVNARSRVGDECTLLHDIIEWDDRDFLLRLLERKELDLNLPVTKHGTSALAQAVVLDRFEIIQLLLARNELNVNATSKSSGETALHIACAGGAQSIRAVEMLLLRHDLLLNITNSEGQTALFAAVEGGSAEVVRTLLDHAADSFDLNQTDGSGNTVLMLAVRLGFTEIVRALSERAGLDFGRRNANGETALLTAASLGYEEITSILLAKSDGFVANMPSEEGFTPLTAAIANAYSDVVPVLLERLDIDVNRRVSCTVLNKRSGIRVSMRGVTPIMIAGFRGLLKSAQALASRKDMYINLEDYNGRTALDYAIKNNYMVTASFLRSKGAFHSIDVLSKISSAPAQLDRAFAKDLRRSRQVVRTESHWCASATIVKYRVLRALPSWCDGGRFAECLGLGIGVRRLELAVVYWAGARQCTGRTDQ</sequence>
<dbReference type="AlphaFoldDB" id="A0A3N4H948"/>
<dbReference type="InterPro" id="IPR036770">
    <property type="entry name" value="Ankyrin_rpt-contain_sf"/>
</dbReference>
<dbReference type="STRING" id="1160509.A0A3N4H948"/>
<keyword evidence="2" id="KW-0040">ANK repeat</keyword>
<dbReference type="PROSITE" id="PS50088">
    <property type="entry name" value="ANK_REPEAT"/>
    <property type="match status" value="2"/>
</dbReference>
<gene>
    <name evidence="5" type="ORF">BJ508DRAFT_103536</name>
</gene>
<dbReference type="Gene3D" id="1.25.40.20">
    <property type="entry name" value="Ankyrin repeat-containing domain"/>
    <property type="match status" value="2"/>
</dbReference>
<keyword evidence="3" id="KW-0732">Signal</keyword>
<dbReference type="Pfam" id="PF24883">
    <property type="entry name" value="NPHP3_N"/>
    <property type="match status" value="1"/>
</dbReference>
<evidence type="ECO:0000259" key="4">
    <source>
        <dbReference type="Pfam" id="PF24883"/>
    </source>
</evidence>
<accession>A0A3N4H948</accession>
<dbReference type="InterPro" id="IPR027417">
    <property type="entry name" value="P-loop_NTPase"/>
</dbReference>
<keyword evidence="1" id="KW-0677">Repeat</keyword>
<dbReference type="EMBL" id="ML119957">
    <property type="protein sequence ID" value="RPA71222.1"/>
    <property type="molecule type" value="Genomic_DNA"/>
</dbReference>
<dbReference type="SUPFAM" id="SSF52540">
    <property type="entry name" value="P-loop containing nucleoside triphosphate hydrolases"/>
    <property type="match status" value="1"/>
</dbReference>
<feature type="signal peptide" evidence="3">
    <location>
        <begin position="1"/>
        <end position="23"/>
    </location>
</feature>
<organism evidence="5 6">
    <name type="scientific">Ascobolus immersus RN42</name>
    <dbReference type="NCBI Taxonomy" id="1160509"/>
    <lineage>
        <taxon>Eukaryota</taxon>
        <taxon>Fungi</taxon>
        <taxon>Dikarya</taxon>
        <taxon>Ascomycota</taxon>
        <taxon>Pezizomycotina</taxon>
        <taxon>Pezizomycetes</taxon>
        <taxon>Pezizales</taxon>
        <taxon>Ascobolaceae</taxon>
        <taxon>Ascobolus</taxon>
    </lineage>
</organism>
<dbReference type="InterPro" id="IPR002110">
    <property type="entry name" value="Ankyrin_rpt"/>
</dbReference>